<dbReference type="Proteomes" id="UP000191901">
    <property type="component" value="Chromosome"/>
</dbReference>
<dbReference type="AlphaFoldDB" id="A0A1Z3HUB3"/>
<evidence type="ECO:0000313" key="2">
    <source>
        <dbReference type="Proteomes" id="UP000191901"/>
    </source>
</evidence>
<sequence length="72" mass="8115">MTELLERAIARLRNLPESEQHAIASIILEEMEDERQWDEAFSSSPDLLAKLAASAMAEYHSGETQELDPDTL</sequence>
<evidence type="ECO:0000313" key="1">
    <source>
        <dbReference type="EMBL" id="ASC73910.1"/>
    </source>
</evidence>
<dbReference type="STRING" id="1641165.XM38_18975"/>
<protein>
    <submittedName>
        <fullName evidence="1">Uncharacterized protein</fullName>
    </submittedName>
</protein>
<reference evidence="1 2" key="1">
    <citation type="journal article" date="2016" name="Biochim. Biophys. Acta">
        <title>Characterization of red-shifted phycobilisomes isolated from the chlorophyll f-containing cyanobacterium Halomicronema hongdechloris.</title>
        <authorList>
            <person name="Li Y."/>
            <person name="Lin Y."/>
            <person name="Garvey C.J."/>
            <person name="Birch D."/>
            <person name="Corkery R.W."/>
            <person name="Loughlin P.C."/>
            <person name="Scheer H."/>
            <person name="Willows R.D."/>
            <person name="Chen M."/>
        </authorList>
    </citation>
    <scope>NUCLEOTIDE SEQUENCE [LARGE SCALE GENOMIC DNA]</scope>
    <source>
        <strain evidence="1 2">C2206</strain>
    </source>
</reference>
<keyword evidence="2" id="KW-1185">Reference proteome</keyword>
<accession>A0A1Z3HUB3</accession>
<name>A0A1Z3HUB3_9CYAN</name>
<dbReference type="KEGG" id="hhg:XM38_048840"/>
<dbReference type="OrthoDB" id="5524515at2"/>
<proteinExistence type="predicted"/>
<dbReference type="RefSeq" id="WP_088431217.1">
    <property type="nucleotide sequence ID" value="NZ_CP021983.2"/>
</dbReference>
<gene>
    <name evidence="1" type="ORF">XM38_048840</name>
</gene>
<dbReference type="EMBL" id="CP021983">
    <property type="protein sequence ID" value="ASC73910.1"/>
    <property type="molecule type" value="Genomic_DNA"/>
</dbReference>
<organism evidence="1 2">
    <name type="scientific">Halomicronema hongdechloris C2206</name>
    <dbReference type="NCBI Taxonomy" id="1641165"/>
    <lineage>
        <taxon>Bacteria</taxon>
        <taxon>Bacillati</taxon>
        <taxon>Cyanobacteriota</taxon>
        <taxon>Cyanophyceae</taxon>
        <taxon>Nodosilineales</taxon>
        <taxon>Nodosilineaceae</taxon>
        <taxon>Halomicronema</taxon>
    </lineage>
</organism>